<dbReference type="Proteomes" id="UP001281410">
    <property type="component" value="Unassembled WGS sequence"/>
</dbReference>
<name>A0AAE0A3P9_9ROSI</name>
<dbReference type="EMBL" id="JANJYJ010000007">
    <property type="protein sequence ID" value="KAK3199687.1"/>
    <property type="molecule type" value="Genomic_DNA"/>
</dbReference>
<keyword evidence="1" id="KW-0812">Transmembrane</keyword>
<gene>
    <name evidence="2" type="ORF">Dsin_023102</name>
</gene>
<organism evidence="2 3">
    <name type="scientific">Dipteronia sinensis</name>
    <dbReference type="NCBI Taxonomy" id="43782"/>
    <lineage>
        <taxon>Eukaryota</taxon>
        <taxon>Viridiplantae</taxon>
        <taxon>Streptophyta</taxon>
        <taxon>Embryophyta</taxon>
        <taxon>Tracheophyta</taxon>
        <taxon>Spermatophyta</taxon>
        <taxon>Magnoliopsida</taxon>
        <taxon>eudicotyledons</taxon>
        <taxon>Gunneridae</taxon>
        <taxon>Pentapetalae</taxon>
        <taxon>rosids</taxon>
        <taxon>malvids</taxon>
        <taxon>Sapindales</taxon>
        <taxon>Sapindaceae</taxon>
        <taxon>Hippocastanoideae</taxon>
        <taxon>Acereae</taxon>
        <taxon>Dipteronia</taxon>
    </lineage>
</organism>
<evidence type="ECO:0000313" key="3">
    <source>
        <dbReference type="Proteomes" id="UP001281410"/>
    </source>
</evidence>
<feature type="transmembrane region" description="Helical" evidence="1">
    <location>
        <begin position="28"/>
        <end position="49"/>
    </location>
</feature>
<feature type="transmembrane region" description="Helical" evidence="1">
    <location>
        <begin position="56"/>
        <end position="75"/>
    </location>
</feature>
<reference evidence="2" key="1">
    <citation type="journal article" date="2023" name="Plant J.">
        <title>Genome sequences and population genomics provide insights into the demographic history, inbreeding, and mutation load of two 'living fossil' tree species of Dipteronia.</title>
        <authorList>
            <person name="Feng Y."/>
            <person name="Comes H.P."/>
            <person name="Chen J."/>
            <person name="Zhu S."/>
            <person name="Lu R."/>
            <person name="Zhang X."/>
            <person name="Li P."/>
            <person name="Qiu J."/>
            <person name="Olsen K.M."/>
            <person name="Qiu Y."/>
        </authorList>
    </citation>
    <scope>NUCLEOTIDE SEQUENCE</scope>
    <source>
        <strain evidence="2">NBL</strain>
    </source>
</reference>
<keyword evidence="1" id="KW-0472">Membrane</keyword>
<dbReference type="AlphaFoldDB" id="A0AAE0A3P9"/>
<protein>
    <submittedName>
        <fullName evidence="2">Uncharacterized protein</fullName>
    </submittedName>
</protein>
<sequence length="142" mass="16600">MPCCVPHPIKKHLPCSCLVYTFPRHKNFILFFFFFSIFSISTTAVQVTSSSTSHQIFLFSIYNFISCFPMLRGWFFSGFTKMLFVCKETVSLWVLAVFVGFSSGFFCTRMMKRAVYAASYLHFCFRRVSGWNSSRCHERPDH</sequence>
<accession>A0AAE0A3P9</accession>
<feature type="transmembrane region" description="Helical" evidence="1">
    <location>
        <begin position="90"/>
        <end position="108"/>
    </location>
</feature>
<comment type="caution">
    <text evidence="2">The sequence shown here is derived from an EMBL/GenBank/DDBJ whole genome shotgun (WGS) entry which is preliminary data.</text>
</comment>
<proteinExistence type="predicted"/>
<keyword evidence="1" id="KW-1133">Transmembrane helix</keyword>
<evidence type="ECO:0000313" key="2">
    <source>
        <dbReference type="EMBL" id="KAK3199687.1"/>
    </source>
</evidence>
<keyword evidence="3" id="KW-1185">Reference proteome</keyword>
<evidence type="ECO:0000256" key="1">
    <source>
        <dbReference type="SAM" id="Phobius"/>
    </source>
</evidence>